<dbReference type="Proteomes" id="UP000005050">
    <property type="component" value="Unassembled WGS sequence"/>
</dbReference>
<dbReference type="GeneID" id="61255227"/>
<evidence type="ECO:0000313" key="2">
    <source>
        <dbReference type="Proteomes" id="UP000005050"/>
    </source>
</evidence>
<proteinExistence type="predicted"/>
<gene>
    <name evidence="1" type="ORF">CKS_3254</name>
</gene>
<dbReference type="PATRIC" id="fig|660596.6.peg.4705"/>
<name>H3RK17_PANSE</name>
<dbReference type="EMBL" id="AHIE01000038">
    <property type="protein sequence ID" value="EHT98058.1"/>
    <property type="molecule type" value="Genomic_DNA"/>
</dbReference>
<dbReference type="RefSeq" id="WP_006121877.1">
    <property type="nucleotide sequence ID" value="NZ_AHIE01000038.1"/>
</dbReference>
<reference evidence="1 2" key="1">
    <citation type="journal article" date="2012" name="Mol. Microbiol.">
        <title>The genetic and structural basis of two distinct terminal side branch residues in stewartan and amylovoran exopolysaccharides and their potential role in host adaptation.</title>
        <authorList>
            <person name="Wang X."/>
            <person name="Yang F."/>
            <person name="von Bodman S.B."/>
        </authorList>
    </citation>
    <scope>NUCLEOTIDE SEQUENCE [LARGE SCALE GENOMIC DNA]</scope>
    <source>
        <strain evidence="1 2">DC283</strain>
    </source>
</reference>
<protein>
    <submittedName>
        <fullName evidence="1">HrpO family protein</fullName>
    </submittedName>
</protein>
<comment type="caution">
    <text evidence="1">The sequence shown here is derived from an EMBL/GenBank/DDBJ whole genome shotgun (WGS) entry which is preliminary data.</text>
</comment>
<organism evidence="1 2">
    <name type="scientific">Pantoea stewartii subsp. stewartii DC283</name>
    <dbReference type="NCBI Taxonomy" id="660596"/>
    <lineage>
        <taxon>Bacteria</taxon>
        <taxon>Pseudomonadati</taxon>
        <taxon>Pseudomonadota</taxon>
        <taxon>Gammaproteobacteria</taxon>
        <taxon>Enterobacterales</taxon>
        <taxon>Erwiniaceae</taxon>
        <taxon>Pantoea</taxon>
    </lineage>
</organism>
<accession>H3RK17</accession>
<dbReference type="AlphaFoldDB" id="H3RK17"/>
<sequence length="146" mass="17473">MRQNEDDELAQENPFESLQMALETLIPLRRQRFIRAQRVQRQLQNNLIEAESQQHVEEQHLQQAQLHYQRQREGLRKQSCRQTLTAQVNAERTALETMCRQQQSCQQSEQRCQQVAHELTQASQHTRERQKDLEKLEYLAEHLEDA</sequence>
<evidence type="ECO:0000313" key="1">
    <source>
        <dbReference type="EMBL" id="EHT98058.1"/>
    </source>
</evidence>